<reference evidence="1 2" key="1">
    <citation type="journal article" date="2014" name="Genome Announc.">
        <title>Genome Sequence of Yersinia similis Y228T, a Member of the Yersinia pseudotuberculosis Complex.</title>
        <authorList>
            <person name="Sprague L.D."/>
            <person name="Neubauer H."/>
        </authorList>
    </citation>
    <scope>NUCLEOTIDE SEQUENCE [LARGE SCALE GENOMIC DNA]</scope>
    <source>
        <strain evidence="1 2">228</strain>
    </source>
</reference>
<name>A0ABN4CR74_9GAMM</name>
<protein>
    <submittedName>
        <fullName evidence="1">Uncharacterized protein</fullName>
    </submittedName>
</protein>
<gene>
    <name evidence="1" type="ORF">BF17_15520</name>
</gene>
<keyword evidence="2" id="KW-1185">Reference proteome</keyword>
<evidence type="ECO:0000313" key="2">
    <source>
        <dbReference type="Proteomes" id="UP000019439"/>
    </source>
</evidence>
<organism evidence="1 2">
    <name type="scientific">Yersinia similis</name>
    <dbReference type="NCBI Taxonomy" id="367190"/>
    <lineage>
        <taxon>Bacteria</taxon>
        <taxon>Pseudomonadati</taxon>
        <taxon>Pseudomonadota</taxon>
        <taxon>Gammaproteobacteria</taxon>
        <taxon>Enterobacterales</taxon>
        <taxon>Yersiniaceae</taxon>
        <taxon>Yersinia</taxon>
    </lineage>
</organism>
<dbReference type="Proteomes" id="UP000019439">
    <property type="component" value="Chromosome"/>
</dbReference>
<evidence type="ECO:0000313" key="1">
    <source>
        <dbReference type="EMBL" id="AHK20552.1"/>
    </source>
</evidence>
<proteinExistence type="predicted"/>
<sequence>MTRILHKKIGDCAFWVKKDISYKLAEKYAVEGDGAEDEPIKNAVIDSVSTFGLVFWTTGINIS</sequence>
<accession>A0ABN4CR74</accession>
<dbReference type="RefSeq" id="WP_025383209.1">
    <property type="nucleotide sequence ID" value="NZ_CABIIH010000240.1"/>
</dbReference>
<dbReference type="EMBL" id="CP007230">
    <property type="protein sequence ID" value="AHK20552.1"/>
    <property type="molecule type" value="Genomic_DNA"/>
</dbReference>
<dbReference type="GeneID" id="96666402"/>